<dbReference type="FunFam" id="3.30.160.60:FF:001030">
    <property type="entry name" value="Zinc finger protein 407"/>
    <property type="match status" value="1"/>
</dbReference>
<dbReference type="GO" id="GO:0008270">
    <property type="term" value="F:zinc ion binding"/>
    <property type="evidence" value="ECO:0007669"/>
    <property type="project" value="UniProtKB-KW"/>
</dbReference>
<dbReference type="Pfam" id="PF00096">
    <property type="entry name" value="zf-C2H2"/>
    <property type="match status" value="2"/>
</dbReference>
<evidence type="ECO:0000256" key="2">
    <source>
        <dbReference type="ARBA" id="ARBA00022723"/>
    </source>
</evidence>
<dbReference type="InterPro" id="IPR050688">
    <property type="entry name" value="Zinc_finger/UBP_domain"/>
</dbReference>
<evidence type="ECO:0000313" key="12">
    <source>
        <dbReference type="EMBL" id="KAG5856934.1"/>
    </source>
</evidence>
<feature type="compositionally biased region" description="Basic and acidic residues" evidence="10">
    <location>
        <begin position="898"/>
        <end position="912"/>
    </location>
</feature>
<keyword evidence="6" id="KW-0805">Transcription regulation</keyword>
<organism evidence="12 13">
    <name type="scientific">Anguilla anguilla</name>
    <name type="common">European freshwater eel</name>
    <name type="synonym">Muraena anguilla</name>
    <dbReference type="NCBI Taxonomy" id="7936"/>
    <lineage>
        <taxon>Eukaryota</taxon>
        <taxon>Metazoa</taxon>
        <taxon>Chordata</taxon>
        <taxon>Craniata</taxon>
        <taxon>Vertebrata</taxon>
        <taxon>Euteleostomi</taxon>
        <taxon>Actinopterygii</taxon>
        <taxon>Neopterygii</taxon>
        <taxon>Teleostei</taxon>
        <taxon>Anguilliformes</taxon>
        <taxon>Anguillidae</taxon>
        <taxon>Anguilla</taxon>
    </lineage>
</organism>
<protein>
    <recommendedName>
        <fullName evidence="11">C2H2-type domain-containing protein</fullName>
    </recommendedName>
</protein>
<feature type="region of interest" description="Disordered" evidence="10">
    <location>
        <begin position="465"/>
        <end position="506"/>
    </location>
</feature>
<feature type="compositionally biased region" description="Basic and acidic residues" evidence="10">
    <location>
        <begin position="60"/>
        <end position="77"/>
    </location>
</feature>
<dbReference type="Pfam" id="PF13894">
    <property type="entry name" value="zf-C2H2_4"/>
    <property type="match status" value="1"/>
</dbReference>
<feature type="domain" description="C2H2-type" evidence="11">
    <location>
        <begin position="1314"/>
        <end position="1341"/>
    </location>
</feature>
<feature type="compositionally biased region" description="Basic residues" evidence="10">
    <location>
        <begin position="242"/>
        <end position="252"/>
    </location>
</feature>
<dbReference type="InterPro" id="IPR013087">
    <property type="entry name" value="Znf_C2H2_type"/>
</dbReference>
<feature type="domain" description="C2H2-type" evidence="11">
    <location>
        <begin position="1070"/>
        <end position="1099"/>
    </location>
</feature>
<keyword evidence="2" id="KW-0479">Metal-binding</keyword>
<feature type="domain" description="C2H2-type" evidence="11">
    <location>
        <begin position="1221"/>
        <end position="1249"/>
    </location>
</feature>
<keyword evidence="5" id="KW-0862">Zinc</keyword>
<keyword evidence="13" id="KW-1185">Reference proteome</keyword>
<evidence type="ECO:0000256" key="5">
    <source>
        <dbReference type="ARBA" id="ARBA00022833"/>
    </source>
</evidence>
<feature type="compositionally biased region" description="Basic residues" evidence="10">
    <location>
        <begin position="1"/>
        <end position="11"/>
    </location>
</feature>
<feature type="compositionally biased region" description="Basic and acidic residues" evidence="10">
    <location>
        <begin position="468"/>
        <end position="479"/>
    </location>
</feature>
<evidence type="ECO:0000313" key="13">
    <source>
        <dbReference type="Proteomes" id="UP001044222"/>
    </source>
</evidence>
<evidence type="ECO:0000256" key="10">
    <source>
        <dbReference type="SAM" id="MobiDB-lite"/>
    </source>
</evidence>
<feature type="compositionally biased region" description="Basic and acidic residues" evidence="10">
    <location>
        <begin position="227"/>
        <end position="241"/>
    </location>
</feature>
<evidence type="ECO:0000256" key="9">
    <source>
        <dbReference type="PROSITE-ProRule" id="PRU00042"/>
    </source>
</evidence>
<name>A0A9D3S629_ANGAN</name>
<evidence type="ECO:0000256" key="4">
    <source>
        <dbReference type="ARBA" id="ARBA00022771"/>
    </source>
</evidence>
<dbReference type="Proteomes" id="UP001044222">
    <property type="component" value="Unassembled WGS sequence"/>
</dbReference>
<dbReference type="PROSITE" id="PS00028">
    <property type="entry name" value="ZINC_FINGER_C2H2_1"/>
    <property type="match status" value="7"/>
</dbReference>
<reference evidence="12" key="1">
    <citation type="submission" date="2021-01" db="EMBL/GenBank/DDBJ databases">
        <title>A chromosome-scale assembly of European eel, Anguilla anguilla.</title>
        <authorList>
            <person name="Henkel C."/>
            <person name="Jong-Raadsen S.A."/>
            <person name="Dufour S."/>
            <person name="Weltzien F.-A."/>
            <person name="Palstra A.P."/>
            <person name="Pelster B."/>
            <person name="Spaink H.P."/>
            <person name="Van Den Thillart G.E."/>
            <person name="Jansen H."/>
            <person name="Zahm M."/>
            <person name="Klopp C."/>
            <person name="Cedric C."/>
            <person name="Louis A."/>
            <person name="Berthelot C."/>
            <person name="Parey E."/>
            <person name="Roest Crollius H."/>
            <person name="Montfort J."/>
            <person name="Robinson-Rechavi M."/>
            <person name="Bucao C."/>
            <person name="Bouchez O."/>
            <person name="Gislard M."/>
            <person name="Lluch J."/>
            <person name="Milhes M."/>
            <person name="Lampietro C."/>
            <person name="Lopez Roques C."/>
            <person name="Donnadieu C."/>
            <person name="Braasch I."/>
            <person name="Desvignes T."/>
            <person name="Postlethwait J."/>
            <person name="Bobe J."/>
            <person name="Guiguen Y."/>
            <person name="Dirks R."/>
        </authorList>
    </citation>
    <scope>NUCLEOTIDE SEQUENCE</scope>
    <source>
        <strain evidence="12">Tag_6206</strain>
        <tissue evidence="12">Liver</tissue>
    </source>
</reference>
<dbReference type="PROSITE" id="PS50157">
    <property type="entry name" value="ZINC_FINGER_C2H2_2"/>
    <property type="match status" value="9"/>
</dbReference>
<feature type="region of interest" description="Disordered" evidence="10">
    <location>
        <begin position="1"/>
        <end position="86"/>
    </location>
</feature>
<dbReference type="Gene3D" id="3.30.160.60">
    <property type="entry name" value="Classic Zinc Finger"/>
    <property type="match status" value="10"/>
</dbReference>
<evidence type="ECO:0000256" key="6">
    <source>
        <dbReference type="ARBA" id="ARBA00023015"/>
    </source>
</evidence>
<dbReference type="PANTHER" id="PTHR24403">
    <property type="entry name" value="ZINC FINGER PROTEIN"/>
    <property type="match status" value="1"/>
</dbReference>
<evidence type="ECO:0000259" key="11">
    <source>
        <dbReference type="PROSITE" id="PS50157"/>
    </source>
</evidence>
<feature type="region of interest" description="Disordered" evidence="10">
    <location>
        <begin position="796"/>
        <end position="822"/>
    </location>
</feature>
<feature type="region of interest" description="Disordered" evidence="10">
    <location>
        <begin position="532"/>
        <end position="567"/>
    </location>
</feature>
<dbReference type="EMBL" id="JAFIRN010000001">
    <property type="protein sequence ID" value="KAG5856934.1"/>
    <property type="molecule type" value="Genomic_DNA"/>
</dbReference>
<evidence type="ECO:0000256" key="1">
    <source>
        <dbReference type="ARBA" id="ARBA00004123"/>
    </source>
</evidence>
<feature type="domain" description="C2H2-type" evidence="11">
    <location>
        <begin position="1254"/>
        <end position="1281"/>
    </location>
</feature>
<evidence type="ECO:0000256" key="7">
    <source>
        <dbReference type="ARBA" id="ARBA00023163"/>
    </source>
</evidence>
<accession>A0A9D3S629</accession>
<keyword evidence="3" id="KW-0677">Repeat</keyword>
<dbReference type="InterPro" id="IPR036236">
    <property type="entry name" value="Znf_C2H2_sf"/>
</dbReference>
<dbReference type="FunFam" id="3.30.160.60:FF:001109">
    <property type="entry name" value="Zinc finger protein 407"/>
    <property type="match status" value="1"/>
</dbReference>
<dbReference type="GO" id="GO:0045944">
    <property type="term" value="P:positive regulation of transcription by RNA polymerase II"/>
    <property type="evidence" value="ECO:0007669"/>
    <property type="project" value="TreeGrafter"/>
</dbReference>
<feature type="region of interest" description="Disordered" evidence="10">
    <location>
        <begin position="156"/>
        <end position="306"/>
    </location>
</feature>
<feature type="domain" description="C2H2-type" evidence="11">
    <location>
        <begin position="1282"/>
        <end position="1311"/>
    </location>
</feature>
<dbReference type="PANTHER" id="PTHR24403:SF67">
    <property type="entry name" value="FI01116P-RELATED"/>
    <property type="match status" value="1"/>
</dbReference>
<keyword evidence="7" id="KW-0804">Transcription</keyword>
<feature type="compositionally biased region" description="Basic and acidic residues" evidence="10">
    <location>
        <begin position="38"/>
        <end position="53"/>
    </location>
</feature>
<comment type="subcellular location">
    <subcellularLocation>
        <location evidence="1">Nucleus</location>
    </subcellularLocation>
</comment>
<feature type="compositionally biased region" description="Polar residues" evidence="10">
    <location>
        <begin position="810"/>
        <end position="819"/>
    </location>
</feature>
<feature type="compositionally biased region" description="Basic and acidic residues" evidence="10">
    <location>
        <begin position="123"/>
        <end position="139"/>
    </location>
</feature>
<feature type="compositionally biased region" description="Polar residues" evidence="10">
    <location>
        <begin position="253"/>
        <end position="267"/>
    </location>
</feature>
<feature type="domain" description="C2H2-type" evidence="11">
    <location>
        <begin position="1342"/>
        <end position="1369"/>
    </location>
</feature>
<feature type="compositionally biased region" description="Polar residues" evidence="10">
    <location>
        <begin position="480"/>
        <end position="493"/>
    </location>
</feature>
<feature type="region of interest" description="Disordered" evidence="10">
    <location>
        <begin position="114"/>
        <end position="142"/>
    </location>
</feature>
<keyword evidence="4 9" id="KW-0863">Zinc-finger</keyword>
<feature type="domain" description="C2H2-type" evidence="11">
    <location>
        <begin position="1193"/>
        <end position="1220"/>
    </location>
</feature>
<feature type="region of interest" description="Disordered" evidence="10">
    <location>
        <begin position="865"/>
        <end position="973"/>
    </location>
</feature>
<dbReference type="FunFam" id="3.30.160.60:FF:001514">
    <property type="entry name" value="Zinc finger protein 407"/>
    <property type="match status" value="1"/>
</dbReference>
<dbReference type="FunFam" id="3.30.160.60:FF:000395">
    <property type="entry name" value="zinc finger protein 513"/>
    <property type="match status" value="1"/>
</dbReference>
<feature type="compositionally biased region" description="Low complexity" evidence="10">
    <location>
        <begin position="268"/>
        <end position="291"/>
    </location>
</feature>
<dbReference type="GO" id="GO:0005634">
    <property type="term" value="C:nucleus"/>
    <property type="evidence" value="ECO:0007669"/>
    <property type="project" value="UniProtKB-SubCell"/>
</dbReference>
<keyword evidence="8" id="KW-0539">Nucleus</keyword>
<feature type="compositionally biased region" description="Basic and acidic residues" evidence="10">
    <location>
        <begin position="292"/>
        <end position="302"/>
    </location>
</feature>
<dbReference type="InterPro" id="IPR003604">
    <property type="entry name" value="Matrin/U1-like-C_Znf_C2H2"/>
</dbReference>
<dbReference type="GO" id="GO:0003676">
    <property type="term" value="F:nucleic acid binding"/>
    <property type="evidence" value="ECO:0007669"/>
    <property type="project" value="InterPro"/>
</dbReference>
<feature type="domain" description="C2H2-type" evidence="11">
    <location>
        <begin position="1112"/>
        <end position="1135"/>
    </location>
</feature>
<comment type="caution">
    <text evidence="12">The sequence shown here is derived from an EMBL/GenBank/DDBJ whole genome shotgun (WGS) entry which is preliminary data.</text>
</comment>
<sequence length="1378" mass="149654">MDKLKNKRKLRSGKETDKDEEAEEVKGSSGAPPTAKKVRGDDVTGAQKGKDGTSTEEEAEPGKTRSQEEDAVIERHAGGGAGQAASEGRVCSLCGFVAKTPTALKVHTKRKHFGEGVSTGKPELTRNIKQDGGSEKFETPETNITDLTEERVKVMDKEKQVITSNSSLHEGASPYQADSFKGEQLQSKSKCEEAGEDDSSKSERDVAGKDTLLADKRALGLQASMEDEGRVEELPEAEEKKVHVKTRAKRSNHGTSQSEDTSISPTQILLEMVETVTETESTSIDDSISLDNSHESDGDGKQEASIGVMDKGSTSEAAGCCAVIAQGNTDCQILDTAGHPAHSAQMELKAAEAVEKQGPSIRQKVVKRGPKPKTGHVLCDKHSIATHVKKVHVKEMNFSCQPCSYACVAKSDFEKHCSSNKHKTRVEGANALVTGGAIDKLENASKTAAPVPSKDSDRVIALQLRPKAQSDRFRNRTRNDVASNGNEKTVSTGDEQEAKEGNLGDSFQECIEKSSSEDQLLDDDAERIKELDPGAKQSAGSDGVTESDVSGSVEIAERSNLKKRRGRPKGFTMTTCQYCGLVASNATNLSVHIRRRHSREYGFACKVCNYSCVTKGDMDRHCATKKHMKRMELASDSQSQDCEVDSISVVEVLHSKVLVTGDQHSVGGAVKSKCQEAASTKSTREGNPSQLHDELQAQMGDMESRLVDQEDTMQESTSPAEKKGKYDTINTCTYCGFVAHSLPSLELHVKRKHTLDFEFVCLACNYYAVTCREMSRHAATDKHRQKSQSYLGLIETNEGDATERDVSGEAGSQTNSGGQDVTLLRTPGMLGAASHVDRETDAETHPGQSSPNGDVAALCSVEETVNQSKHGTEANVEGEAVAGGDSVEEADVSQESILSEKDPEKVELKGHEGQTVPVLDLPSTEVSKGSIADPAPESAGDLGGEADSEMEDDGALEGSSDADPEIADGNGDSASKMLRALPFDASIVPFRTMFEGVASVTAKKKAPSQGRAATAASSLKKTKAPASSSGTAKGGGSARIRCDDCGFMADGLSGLNVHVSMKHPSKDKHFHCLLCGKSFYTESNLHQHLTSAAHLRNEQASIEELPEGGASFKCVKCSEPFVTEQDLFTHIKEKHEELLREVNKYVLEDTEQINREREENQGCVCKYCGKVCKSSNSMAFLAHVRTHTGSKPFKCKLCDFATAQLGDARNHVKRHLGVREYKCPVCGWAFVMKKHLNTHMLGKHGVGQPKERKFECELCDRSFSEKWSLNNHMKLHTGAKPYKCTWPACHYSFLTMSAMKDHYRTHTGEREKSFLCDLCGFAGGTRHALTKHRRQHTGEKPFKCQLCSFASTTQSHLTRHRRVHTGEALPLPLVPLQI</sequence>
<proteinExistence type="predicted"/>
<dbReference type="SMART" id="SM00451">
    <property type="entry name" value="ZnF_U1"/>
    <property type="match status" value="5"/>
</dbReference>
<feature type="compositionally biased region" description="Low complexity" evidence="10">
    <location>
        <begin position="1012"/>
        <end position="1031"/>
    </location>
</feature>
<feature type="domain" description="C2H2-type" evidence="11">
    <location>
        <begin position="574"/>
        <end position="602"/>
    </location>
</feature>
<evidence type="ECO:0000256" key="3">
    <source>
        <dbReference type="ARBA" id="ARBA00022737"/>
    </source>
</evidence>
<feature type="compositionally biased region" description="Basic and acidic residues" evidence="10">
    <location>
        <begin position="189"/>
        <end position="218"/>
    </location>
</feature>
<evidence type="ECO:0000256" key="8">
    <source>
        <dbReference type="ARBA" id="ARBA00023242"/>
    </source>
</evidence>
<gene>
    <name evidence="12" type="ORF">ANANG_G00013180</name>
</gene>
<dbReference type="SMART" id="SM00355">
    <property type="entry name" value="ZnF_C2H2"/>
    <property type="match status" value="16"/>
</dbReference>
<dbReference type="SUPFAM" id="SSF57667">
    <property type="entry name" value="beta-beta-alpha zinc fingers"/>
    <property type="match status" value="5"/>
</dbReference>
<feature type="region of interest" description="Disordered" evidence="10">
    <location>
        <begin position="1005"/>
        <end position="1037"/>
    </location>
</feature>
<feature type="compositionally biased region" description="Acidic residues" evidence="10">
    <location>
        <begin position="944"/>
        <end position="966"/>
    </location>
</feature>
<dbReference type="FunFam" id="3.30.160.60:FF:001819">
    <property type="entry name" value="zinc finger protein 407"/>
    <property type="match status" value="1"/>
</dbReference>